<evidence type="ECO:0000313" key="1">
    <source>
        <dbReference type="EMBL" id="CAL0309641.1"/>
    </source>
</evidence>
<dbReference type="Proteomes" id="UP001497480">
    <property type="component" value="Unassembled WGS sequence"/>
</dbReference>
<evidence type="ECO:0008006" key="3">
    <source>
        <dbReference type="Google" id="ProtNLM"/>
    </source>
</evidence>
<dbReference type="EMBL" id="CAXHTB010000007">
    <property type="protein sequence ID" value="CAL0309641.1"/>
    <property type="molecule type" value="Genomic_DNA"/>
</dbReference>
<keyword evidence="2" id="KW-1185">Reference proteome</keyword>
<dbReference type="PANTHER" id="PTHR48475:SF2">
    <property type="entry name" value="RIBONUCLEASE H"/>
    <property type="match status" value="1"/>
</dbReference>
<reference evidence="1 2" key="1">
    <citation type="submission" date="2024-03" db="EMBL/GenBank/DDBJ databases">
        <authorList>
            <person name="Martinez-Hernandez J."/>
        </authorList>
    </citation>
    <scope>NUCLEOTIDE SEQUENCE [LARGE SCALE GENOMIC DNA]</scope>
</reference>
<protein>
    <recommendedName>
        <fullName evidence="3">Reverse transcriptase</fullName>
    </recommendedName>
</protein>
<gene>
    <name evidence="1" type="ORF">LLUT_LOCUS10701</name>
</gene>
<sequence length="122" mass="13843">MGLPHNPSLNNGGIPFKLTFGTKTMIPVEIGESTWCIKLFMDDNNSDQIRNNLDLIEELRDKAQIREAAVKERTTKTFNNLAVPREFKEDSLVLRMVDVGKAKGKLAPKWEGPYRVKSKFGH</sequence>
<proteinExistence type="predicted"/>
<dbReference type="PANTHER" id="PTHR48475">
    <property type="entry name" value="RIBONUCLEASE H"/>
    <property type="match status" value="1"/>
</dbReference>
<evidence type="ECO:0000313" key="2">
    <source>
        <dbReference type="Proteomes" id="UP001497480"/>
    </source>
</evidence>
<organism evidence="1 2">
    <name type="scientific">Lupinus luteus</name>
    <name type="common">European yellow lupine</name>
    <dbReference type="NCBI Taxonomy" id="3873"/>
    <lineage>
        <taxon>Eukaryota</taxon>
        <taxon>Viridiplantae</taxon>
        <taxon>Streptophyta</taxon>
        <taxon>Embryophyta</taxon>
        <taxon>Tracheophyta</taxon>
        <taxon>Spermatophyta</taxon>
        <taxon>Magnoliopsida</taxon>
        <taxon>eudicotyledons</taxon>
        <taxon>Gunneridae</taxon>
        <taxon>Pentapetalae</taxon>
        <taxon>rosids</taxon>
        <taxon>fabids</taxon>
        <taxon>Fabales</taxon>
        <taxon>Fabaceae</taxon>
        <taxon>Papilionoideae</taxon>
        <taxon>50 kb inversion clade</taxon>
        <taxon>genistoids sensu lato</taxon>
        <taxon>core genistoids</taxon>
        <taxon>Genisteae</taxon>
        <taxon>Lupinus</taxon>
    </lineage>
</organism>
<accession>A0AAV1WLE8</accession>
<comment type="caution">
    <text evidence="1">The sequence shown here is derived from an EMBL/GenBank/DDBJ whole genome shotgun (WGS) entry which is preliminary data.</text>
</comment>
<dbReference type="AlphaFoldDB" id="A0AAV1WLE8"/>
<name>A0AAV1WLE8_LUPLU</name>